<evidence type="ECO:0000256" key="5">
    <source>
        <dbReference type="ARBA" id="ARBA00023002"/>
    </source>
</evidence>
<comment type="similarity">
    <text evidence="2 6">Belongs to the FAD-dependent glycerol-3-phosphate dehydrogenase family.</text>
</comment>
<dbReference type="SUPFAM" id="SSF51905">
    <property type="entry name" value="FAD/NAD(P)-binding domain"/>
    <property type="match status" value="1"/>
</dbReference>
<dbReference type="GO" id="GO:0046168">
    <property type="term" value="P:glycerol-3-phosphate catabolic process"/>
    <property type="evidence" value="ECO:0007669"/>
    <property type="project" value="TreeGrafter"/>
</dbReference>
<evidence type="ECO:0000313" key="10">
    <source>
        <dbReference type="Proteomes" id="UP000002675"/>
    </source>
</evidence>
<evidence type="ECO:0000256" key="1">
    <source>
        <dbReference type="ARBA" id="ARBA00001974"/>
    </source>
</evidence>
<dbReference type="PANTHER" id="PTHR11985">
    <property type="entry name" value="GLYCEROL-3-PHOSPHATE DEHYDROGENASE"/>
    <property type="match status" value="1"/>
</dbReference>
<dbReference type="KEGG" id="vvy:VV2626"/>
<keyword evidence="5 6" id="KW-0560">Oxidoreductase</keyword>
<gene>
    <name evidence="9" type="ordered locus">VV2626</name>
</gene>
<dbReference type="Gene3D" id="1.10.8.870">
    <property type="entry name" value="Alpha-glycerophosphate oxidase, cap domain"/>
    <property type="match status" value="1"/>
</dbReference>
<dbReference type="InterPro" id="IPR031656">
    <property type="entry name" value="DAO_C"/>
</dbReference>
<dbReference type="Pfam" id="PF01266">
    <property type="entry name" value="DAO"/>
    <property type="match status" value="1"/>
</dbReference>
<dbReference type="Gene3D" id="6.10.250.1890">
    <property type="match status" value="1"/>
</dbReference>
<dbReference type="PRINTS" id="PR01001">
    <property type="entry name" value="FADG3PDH"/>
</dbReference>
<evidence type="ECO:0000256" key="3">
    <source>
        <dbReference type="ARBA" id="ARBA00022630"/>
    </source>
</evidence>
<evidence type="ECO:0000259" key="8">
    <source>
        <dbReference type="Pfam" id="PF16901"/>
    </source>
</evidence>
<dbReference type="Proteomes" id="UP000002675">
    <property type="component" value="Chromosome I"/>
</dbReference>
<evidence type="ECO:0000313" key="9">
    <source>
        <dbReference type="EMBL" id="BAC95390.1"/>
    </source>
</evidence>
<comment type="catalytic activity">
    <reaction evidence="6">
        <text>a quinone + sn-glycerol 3-phosphate = dihydroxyacetone phosphate + a quinol</text>
        <dbReference type="Rhea" id="RHEA:18977"/>
        <dbReference type="ChEBI" id="CHEBI:24646"/>
        <dbReference type="ChEBI" id="CHEBI:57597"/>
        <dbReference type="ChEBI" id="CHEBI:57642"/>
        <dbReference type="ChEBI" id="CHEBI:132124"/>
        <dbReference type="EC" id="1.1.5.3"/>
    </reaction>
</comment>
<accession>Q7MI91</accession>
<dbReference type="PROSITE" id="PS00977">
    <property type="entry name" value="FAD_G3PDH_1"/>
    <property type="match status" value="1"/>
</dbReference>
<feature type="domain" description="FAD dependent oxidoreductase" evidence="7">
    <location>
        <begin position="76"/>
        <end position="394"/>
    </location>
</feature>
<dbReference type="Gene3D" id="3.50.50.60">
    <property type="entry name" value="FAD/NAD(P)-binding domain"/>
    <property type="match status" value="1"/>
</dbReference>
<evidence type="ECO:0000256" key="4">
    <source>
        <dbReference type="ARBA" id="ARBA00022827"/>
    </source>
</evidence>
<evidence type="ECO:0000256" key="6">
    <source>
        <dbReference type="RuleBase" id="RU361217"/>
    </source>
</evidence>
<dbReference type="AlphaFoldDB" id="Q7MI91"/>
<dbReference type="PANTHER" id="PTHR11985:SF15">
    <property type="entry name" value="GLYCEROL-3-PHOSPHATE DEHYDROGENASE, MITOCHONDRIAL"/>
    <property type="match status" value="1"/>
</dbReference>
<evidence type="ECO:0000256" key="2">
    <source>
        <dbReference type="ARBA" id="ARBA00007330"/>
    </source>
</evidence>
<keyword evidence="4" id="KW-0274">FAD</keyword>
<sequence length="576" mass="64871">MSQANKLKTRFQAPSLSVGAFFVFKSHKRAQTKIIADLIRNLSYAHLSFKMLVRTKNNIRSAQMKNNSSTPTSTLDILVVGGGINGAGIAADAAGRGLSVALFEAKDFASATSSASSKLIHGGLRYLEHYEFRLVSEALAEREVLIKKAPHIAFPMRFRLPHRSYLRPAWMIRCGLFLYDHLGKRTTLPSSHKVNLAETGLLKEEMKIGFEYSDCWVDDARLTLLNAISAKRNGAEVRNYCKVSKAERVDGLWKVTIEDQQNGEQFVRYAKALVNAAGPWVKQFYDDSLDGPSPRNIRLIKGSHIVVPRVHPDPQAYILQNNDGRIVFVIPYLDKFSIVGTTDVEYTGDPRHVAISEQEVDYLIDIVNQHFVHQLSKQDVVWTYSGVRPLCDDESDSPQAITRDYTIELEQELDQAPLLSIFGGKLTTYRKLAESAMRKLAPYFDHMGTPWTAQQTLPGGDFSCTREQLAHALRQQYPWLSATLAYRYVCQYGSDARQLLAGAEEVSAMGIELAPEVYQRELDYLMAHEFAQCSEDILWRRTKLGLYLTPEQVQSVENYIAKKHTTAQSPQLQQAS</sequence>
<dbReference type="InterPro" id="IPR000447">
    <property type="entry name" value="G3P_DH_FAD-dep"/>
</dbReference>
<dbReference type="NCBIfam" id="NF009906">
    <property type="entry name" value="PRK13369.1"/>
    <property type="match status" value="1"/>
</dbReference>
<keyword evidence="3 6" id="KW-0285">Flavoprotein</keyword>
<dbReference type="STRING" id="672.VV93_v1c23420"/>
<evidence type="ECO:0000259" key="7">
    <source>
        <dbReference type="Pfam" id="PF01266"/>
    </source>
</evidence>
<comment type="cofactor">
    <cofactor evidence="1 6">
        <name>FAD</name>
        <dbReference type="ChEBI" id="CHEBI:57692"/>
    </cofactor>
</comment>
<dbReference type="Pfam" id="PF16901">
    <property type="entry name" value="DAO_C"/>
    <property type="match status" value="1"/>
</dbReference>
<dbReference type="Gene3D" id="3.30.9.10">
    <property type="entry name" value="D-Amino Acid Oxidase, subunit A, domain 2"/>
    <property type="match status" value="1"/>
</dbReference>
<name>Q7MI91_VIBVY</name>
<dbReference type="GO" id="GO:0004368">
    <property type="term" value="F:glycerol-3-phosphate dehydrogenase (quinone) activity"/>
    <property type="evidence" value="ECO:0007669"/>
    <property type="project" value="UniProtKB-EC"/>
</dbReference>
<dbReference type="InterPro" id="IPR006076">
    <property type="entry name" value="FAD-dep_OxRdtase"/>
</dbReference>
<dbReference type="InterPro" id="IPR036188">
    <property type="entry name" value="FAD/NAD-bd_sf"/>
</dbReference>
<feature type="domain" description="Alpha-glycerophosphate oxidase C-terminal" evidence="8">
    <location>
        <begin position="452"/>
        <end position="555"/>
    </location>
</feature>
<dbReference type="GO" id="GO:0009331">
    <property type="term" value="C:glycerol-3-phosphate dehydrogenase (FAD) complex"/>
    <property type="evidence" value="ECO:0007669"/>
    <property type="project" value="UniProtKB-UniRule"/>
</dbReference>
<dbReference type="InterPro" id="IPR038299">
    <property type="entry name" value="DAO_C_sf"/>
</dbReference>
<dbReference type="EMBL" id="BA000037">
    <property type="protein sequence ID" value="BAC95390.1"/>
    <property type="molecule type" value="Genomic_DNA"/>
</dbReference>
<dbReference type="EC" id="1.1.5.3" evidence="6"/>
<dbReference type="SUPFAM" id="SSF54373">
    <property type="entry name" value="FAD-linked reductases, C-terminal domain"/>
    <property type="match status" value="1"/>
</dbReference>
<dbReference type="PROSITE" id="PS00978">
    <property type="entry name" value="FAD_G3PDH_2"/>
    <property type="match status" value="1"/>
</dbReference>
<proteinExistence type="inferred from homology"/>
<dbReference type="eggNOG" id="COG0578">
    <property type="taxonomic scope" value="Bacteria"/>
</dbReference>
<protein>
    <recommendedName>
        <fullName evidence="6">Glycerol-3-phosphate dehydrogenase</fullName>
        <ecNumber evidence="6">1.1.5.3</ecNumber>
    </recommendedName>
</protein>
<reference evidence="9 10" key="1">
    <citation type="journal article" date="2003" name="Genome Res.">
        <title>Comparative genome analysis of Vibrio vulnificus, a marine pathogen.</title>
        <authorList>
            <person name="Chen C.Y."/>
            <person name="Wu K.M."/>
            <person name="Chang Y.C."/>
            <person name="Chang C.H."/>
            <person name="Tsai H.C."/>
            <person name="Liao T.L."/>
            <person name="Liu Y.M."/>
            <person name="Chen H.J."/>
            <person name="Shen A.B."/>
            <person name="Li J.C."/>
            <person name="Su T.L."/>
            <person name="Shao C.P."/>
            <person name="Lee C.T."/>
            <person name="Hor L.I."/>
            <person name="Tsai S.F."/>
        </authorList>
    </citation>
    <scope>NUCLEOTIDE SEQUENCE [LARGE SCALE GENOMIC DNA]</scope>
    <source>
        <strain evidence="9 10">YJ016</strain>
    </source>
</reference>
<organism evidence="9 10">
    <name type="scientific">Vibrio vulnificus (strain YJ016)</name>
    <dbReference type="NCBI Taxonomy" id="196600"/>
    <lineage>
        <taxon>Bacteria</taxon>
        <taxon>Pseudomonadati</taxon>
        <taxon>Pseudomonadota</taxon>
        <taxon>Gammaproteobacteria</taxon>
        <taxon>Vibrionales</taxon>
        <taxon>Vibrionaceae</taxon>
        <taxon>Vibrio</taxon>
    </lineage>
</organism>
<dbReference type="NCBIfam" id="NF008899">
    <property type="entry name" value="PRK12266.1"/>
    <property type="match status" value="1"/>
</dbReference>
<dbReference type="HOGENOM" id="CLU_015740_5_0_6"/>